<protein>
    <submittedName>
        <fullName evidence="2">Uncharacterized protein</fullName>
    </submittedName>
</protein>
<reference evidence="2 3" key="1">
    <citation type="submission" date="2019-09" db="EMBL/GenBank/DDBJ databases">
        <title>Draft genome of the ectomycorrhizal ascomycete Sphaerosporella brunnea.</title>
        <authorList>
            <consortium name="DOE Joint Genome Institute"/>
            <person name="Benucci G.M."/>
            <person name="Marozzi G."/>
            <person name="Antonielli L."/>
            <person name="Sanchez S."/>
            <person name="Marco P."/>
            <person name="Wang X."/>
            <person name="Falini L.B."/>
            <person name="Barry K."/>
            <person name="Haridas S."/>
            <person name="Lipzen A."/>
            <person name="Labutti K."/>
            <person name="Grigoriev I.V."/>
            <person name="Murat C."/>
            <person name="Martin F."/>
            <person name="Albertini E."/>
            <person name="Donnini D."/>
            <person name="Bonito G."/>
        </authorList>
    </citation>
    <scope>NUCLEOTIDE SEQUENCE [LARGE SCALE GENOMIC DNA]</scope>
    <source>
        <strain evidence="2 3">Sb_GMNB300</strain>
    </source>
</reference>
<evidence type="ECO:0000313" key="2">
    <source>
        <dbReference type="EMBL" id="KAA8898759.1"/>
    </source>
</evidence>
<sequence length="317" mass="35296">MVVVYRWASIPSTVRAKIASACFGDLGCVVLCRYLRRSPNAGTFGVRSGRQTASPYRSVATPAGVSELQRLKPLGQLHVAPLRPRCCSAESARNPDASRGRGSFQSNSLAASRSQRARIYRPLRGGSSVPLAVRVQDVTARYTPERASENRKFFRSGRREARIRVSEGHRAMLQSRMQHGMFPRKKENLPPLPPLHRHRELPAPCMHVVVLVSVRQENPPSRSSPSQPHCLQPAQPLCPPHAQGGNCCCFGDHPRARELMLAPLRALLDRQPPMPTVHASLERNVQERLWPGRRAFFVVSARGRRSGGGLRFFGFRL</sequence>
<dbReference type="EMBL" id="VXIS01000179">
    <property type="protein sequence ID" value="KAA8898759.1"/>
    <property type="molecule type" value="Genomic_DNA"/>
</dbReference>
<feature type="region of interest" description="Disordered" evidence="1">
    <location>
        <begin position="89"/>
        <end position="111"/>
    </location>
</feature>
<comment type="caution">
    <text evidence="2">The sequence shown here is derived from an EMBL/GenBank/DDBJ whole genome shotgun (WGS) entry which is preliminary data.</text>
</comment>
<dbReference type="InParanoid" id="A0A5J5EPM2"/>
<organism evidence="2 3">
    <name type="scientific">Sphaerosporella brunnea</name>
    <dbReference type="NCBI Taxonomy" id="1250544"/>
    <lineage>
        <taxon>Eukaryota</taxon>
        <taxon>Fungi</taxon>
        <taxon>Dikarya</taxon>
        <taxon>Ascomycota</taxon>
        <taxon>Pezizomycotina</taxon>
        <taxon>Pezizomycetes</taxon>
        <taxon>Pezizales</taxon>
        <taxon>Pyronemataceae</taxon>
        <taxon>Sphaerosporella</taxon>
    </lineage>
</organism>
<proteinExistence type="predicted"/>
<evidence type="ECO:0000313" key="3">
    <source>
        <dbReference type="Proteomes" id="UP000326924"/>
    </source>
</evidence>
<gene>
    <name evidence="2" type="ORF">FN846DRAFT_200175</name>
</gene>
<evidence type="ECO:0000256" key="1">
    <source>
        <dbReference type="SAM" id="MobiDB-lite"/>
    </source>
</evidence>
<accession>A0A5J5EPM2</accession>
<name>A0A5J5EPM2_9PEZI</name>
<dbReference type="AlphaFoldDB" id="A0A5J5EPM2"/>
<keyword evidence="3" id="KW-1185">Reference proteome</keyword>
<dbReference type="Proteomes" id="UP000326924">
    <property type="component" value="Unassembled WGS sequence"/>
</dbReference>